<evidence type="ECO:0000313" key="2">
    <source>
        <dbReference type="EMBL" id="RKD69573.1"/>
    </source>
</evidence>
<name>A0A419UWQ9_9BACL</name>
<proteinExistence type="predicted"/>
<keyword evidence="3" id="KW-1185">Reference proteome</keyword>
<accession>A0A419UWQ9</accession>
<reference evidence="2 3" key="1">
    <citation type="submission" date="2018-09" db="EMBL/GenBank/DDBJ databases">
        <title>Genomic Encyclopedia of Archaeal and Bacterial Type Strains, Phase II (KMG-II): from individual species to whole genera.</title>
        <authorList>
            <person name="Goeker M."/>
        </authorList>
    </citation>
    <scope>NUCLEOTIDE SEQUENCE [LARGE SCALE GENOMIC DNA]</scope>
    <source>
        <strain evidence="2 3">DSM 17008</strain>
    </source>
</reference>
<dbReference type="EMBL" id="RAPK01000011">
    <property type="protein sequence ID" value="RKD69573.1"/>
    <property type="molecule type" value="Genomic_DNA"/>
</dbReference>
<gene>
    <name evidence="2" type="ORF">ATL39_2993</name>
</gene>
<organism evidence="2 3">
    <name type="scientific">Sinobaca qinghaiensis</name>
    <dbReference type="NCBI Taxonomy" id="342944"/>
    <lineage>
        <taxon>Bacteria</taxon>
        <taxon>Bacillati</taxon>
        <taxon>Bacillota</taxon>
        <taxon>Bacilli</taxon>
        <taxon>Bacillales</taxon>
        <taxon>Sporolactobacillaceae</taxon>
        <taxon>Sinobaca</taxon>
    </lineage>
</organism>
<comment type="caution">
    <text evidence="2">The sequence shown here is derived from an EMBL/GenBank/DDBJ whole genome shotgun (WGS) entry which is preliminary data.</text>
</comment>
<keyword evidence="1" id="KW-0472">Membrane</keyword>
<dbReference type="AlphaFoldDB" id="A0A419UWQ9"/>
<sequence>MNSKRVKKEHYLYPIVGGTATIVIYLIGSFIGVVELSQSSFWMLAGALVIVFPFLMVHFIDSTKRPNERKK</sequence>
<dbReference type="Proteomes" id="UP000285120">
    <property type="component" value="Unassembled WGS sequence"/>
</dbReference>
<feature type="transmembrane region" description="Helical" evidence="1">
    <location>
        <begin position="40"/>
        <end position="60"/>
    </location>
</feature>
<keyword evidence="1" id="KW-0812">Transmembrane</keyword>
<evidence type="ECO:0000256" key="1">
    <source>
        <dbReference type="SAM" id="Phobius"/>
    </source>
</evidence>
<feature type="transmembrane region" description="Helical" evidence="1">
    <location>
        <begin position="12"/>
        <end position="34"/>
    </location>
</feature>
<dbReference type="RefSeq" id="WP_120194131.1">
    <property type="nucleotide sequence ID" value="NZ_RAPK01000011.1"/>
</dbReference>
<protein>
    <submittedName>
        <fullName evidence="2">Uncharacterized protein</fullName>
    </submittedName>
</protein>
<keyword evidence="1" id="KW-1133">Transmembrane helix</keyword>
<evidence type="ECO:0000313" key="3">
    <source>
        <dbReference type="Proteomes" id="UP000285120"/>
    </source>
</evidence>